<comment type="cofactor">
    <cofactor evidence="1">
        <name>FMN</name>
        <dbReference type="ChEBI" id="CHEBI:58210"/>
    </cofactor>
</comment>
<evidence type="ECO:0000256" key="14">
    <source>
        <dbReference type="ARBA" id="ARBA00022857"/>
    </source>
</evidence>
<dbReference type="EC" id="1.14.13.39" evidence="7"/>
<keyword evidence="10" id="KW-0285">Flavoprotein</keyword>
<evidence type="ECO:0000256" key="21">
    <source>
        <dbReference type="ARBA" id="ARBA00049808"/>
    </source>
</evidence>
<keyword evidence="9" id="KW-0349">Heme</keyword>
<comment type="cofactor">
    <cofactor evidence="4">
        <name>FAD</name>
        <dbReference type="ChEBI" id="CHEBI:57692"/>
    </cofactor>
</comment>
<evidence type="ECO:0000256" key="13">
    <source>
        <dbReference type="ARBA" id="ARBA00022827"/>
    </source>
</evidence>
<proteinExistence type="inferred from homology"/>
<comment type="similarity">
    <text evidence="6">Belongs to the NOS family.</text>
</comment>
<evidence type="ECO:0000256" key="2">
    <source>
        <dbReference type="ARBA" id="ARBA00001950"/>
    </source>
</evidence>
<dbReference type="InterPro" id="IPR036119">
    <property type="entry name" value="NOS_N_sf"/>
</dbReference>
<dbReference type="Gene3D" id="3.90.340.10">
    <property type="entry name" value="Nitric Oxide Synthase, Chain A, domain 1"/>
    <property type="match status" value="1"/>
</dbReference>
<dbReference type="InterPro" id="IPR050607">
    <property type="entry name" value="NOS"/>
</dbReference>
<comment type="catalytic activity">
    <reaction evidence="18">
        <text>2 L-arginine + 3 NADPH + 4 O2 + H(+) = 2 L-citrulline + 2 nitric oxide + 3 NADP(+) + 4 H2O</text>
        <dbReference type="Rhea" id="RHEA:19897"/>
        <dbReference type="ChEBI" id="CHEBI:15377"/>
        <dbReference type="ChEBI" id="CHEBI:15378"/>
        <dbReference type="ChEBI" id="CHEBI:15379"/>
        <dbReference type="ChEBI" id="CHEBI:16480"/>
        <dbReference type="ChEBI" id="CHEBI:32682"/>
        <dbReference type="ChEBI" id="CHEBI:57743"/>
        <dbReference type="ChEBI" id="CHEBI:57783"/>
        <dbReference type="ChEBI" id="CHEBI:58349"/>
        <dbReference type="EC" id="1.14.13.39"/>
    </reaction>
    <physiologicalReaction direction="left-to-right" evidence="18">
        <dbReference type="Rhea" id="RHEA:19898"/>
    </physiologicalReaction>
</comment>
<dbReference type="InterPro" id="IPR044943">
    <property type="entry name" value="NOS_dom_1"/>
</dbReference>
<evidence type="ECO:0000313" key="25">
    <source>
        <dbReference type="Proteomes" id="UP000593565"/>
    </source>
</evidence>
<comment type="caution">
    <text evidence="24">The sequence shown here is derived from an EMBL/GenBank/DDBJ whole genome shotgun (WGS) entry which is preliminary data.</text>
</comment>
<dbReference type="Proteomes" id="UP000593565">
    <property type="component" value="Unassembled WGS sequence"/>
</dbReference>
<gene>
    <name evidence="24" type="ORF">AMELA_G00105740</name>
</gene>
<evidence type="ECO:0000256" key="12">
    <source>
        <dbReference type="ARBA" id="ARBA00022723"/>
    </source>
</evidence>
<evidence type="ECO:0000256" key="7">
    <source>
        <dbReference type="ARBA" id="ARBA00012989"/>
    </source>
</evidence>
<keyword evidence="15" id="KW-0112">Calmodulin-binding</keyword>
<evidence type="ECO:0000256" key="16">
    <source>
        <dbReference type="ARBA" id="ARBA00023002"/>
    </source>
</evidence>
<keyword evidence="17" id="KW-0408">Iron</keyword>
<dbReference type="SUPFAM" id="SSF56512">
    <property type="entry name" value="Nitric oxide (NO) synthase oxygenase domain"/>
    <property type="match status" value="1"/>
</dbReference>
<dbReference type="PROSITE" id="PS60001">
    <property type="entry name" value="NOS"/>
    <property type="match status" value="1"/>
</dbReference>
<keyword evidence="14" id="KW-0521">NADP</keyword>
<comment type="cofactor">
    <cofactor evidence="2">
        <name>(6R)-L-erythro-5,6,7,8-tetrahydrobiopterin</name>
        <dbReference type="ChEBI" id="CHEBI:59560"/>
    </cofactor>
</comment>
<dbReference type="AlphaFoldDB" id="A0A7J6AUV8"/>
<evidence type="ECO:0000256" key="15">
    <source>
        <dbReference type="ARBA" id="ARBA00022860"/>
    </source>
</evidence>
<protein>
    <recommendedName>
        <fullName evidence="19">Nitric oxide synthase, inducible</fullName>
        <ecNumber evidence="7">1.14.13.39</ecNumber>
    </recommendedName>
    <alternativeName>
        <fullName evidence="21">Inducible NO synthase</fullName>
    </alternativeName>
    <alternativeName>
        <fullName evidence="20">NOS type II</fullName>
    </alternativeName>
    <alternativeName>
        <fullName evidence="22">Peptidyl-cysteine S-nitrosylase NOS2</fullName>
    </alternativeName>
</protein>
<feature type="domain" description="Nitric oxide synthase (NOS)" evidence="23">
    <location>
        <begin position="145"/>
        <end position="152"/>
    </location>
</feature>
<keyword evidence="12" id="KW-0479">Metal-binding</keyword>
<keyword evidence="16" id="KW-0560">Oxidoreductase</keyword>
<keyword evidence="8" id="KW-0963">Cytoplasm</keyword>
<evidence type="ECO:0000256" key="19">
    <source>
        <dbReference type="ARBA" id="ARBA00049771"/>
    </source>
</evidence>
<name>A0A7J6AUV8_AMEME</name>
<dbReference type="GO" id="GO:0005516">
    <property type="term" value="F:calmodulin binding"/>
    <property type="evidence" value="ECO:0007669"/>
    <property type="project" value="UniProtKB-KW"/>
</dbReference>
<evidence type="ECO:0000256" key="18">
    <source>
        <dbReference type="ARBA" id="ARBA00047419"/>
    </source>
</evidence>
<reference evidence="24 25" key="1">
    <citation type="submission" date="2020-02" db="EMBL/GenBank/DDBJ databases">
        <title>A chromosome-scale genome assembly of the black bullhead catfish (Ameiurus melas).</title>
        <authorList>
            <person name="Wen M."/>
            <person name="Zham M."/>
            <person name="Cabau C."/>
            <person name="Klopp C."/>
            <person name="Donnadieu C."/>
            <person name="Roques C."/>
            <person name="Bouchez O."/>
            <person name="Lampietro C."/>
            <person name="Jouanno E."/>
            <person name="Herpin A."/>
            <person name="Louis A."/>
            <person name="Berthelot C."/>
            <person name="Parey E."/>
            <person name="Roest-Crollius H."/>
            <person name="Braasch I."/>
            <person name="Postlethwait J."/>
            <person name="Robinson-Rechavi M."/>
            <person name="Echchiki A."/>
            <person name="Begum T."/>
            <person name="Montfort J."/>
            <person name="Schartl M."/>
            <person name="Bobe J."/>
            <person name="Guiguen Y."/>
        </authorList>
    </citation>
    <scope>NUCLEOTIDE SEQUENCE [LARGE SCALE GENOMIC DNA]</scope>
    <source>
        <strain evidence="24">M_S1</strain>
        <tissue evidence="24">Blood</tissue>
    </source>
</reference>
<dbReference type="EMBL" id="JAAGNN010000008">
    <property type="protein sequence ID" value="KAF4086395.1"/>
    <property type="molecule type" value="Genomic_DNA"/>
</dbReference>
<dbReference type="GO" id="GO:0006809">
    <property type="term" value="P:nitric oxide biosynthetic process"/>
    <property type="evidence" value="ECO:0007669"/>
    <property type="project" value="InterPro"/>
</dbReference>
<evidence type="ECO:0000256" key="11">
    <source>
        <dbReference type="ARBA" id="ARBA00022643"/>
    </source>
</evidence>
<evidence type="ECO:0000256" key="22">
    <source>
        <dbReference type="ARBA" id="ARBA00049812"/>
    </source>
</evidence>
<feature type="non-terminal residue" evidence="24">
    <location>
        <position position="1"/>
    </location>
</feature>
<keyword evidence="11" id="KW-0288">FMN</keyword>
<evidence type="ECO:0000256" key="6">
    <source>
        <dbReference type="ARBA" id="ARBA00006267"/>
    </source>
</evidence>
<evidence type="ECO:0000256" key="10">
    <source>
        <dbReference type="ARBA" id="ARBA00022630"/>
    </source>
</evidence>
<dbReference type="PANTHER" id="PTHR43410:SF4">
    <property type="entry name" value="NITRIC OXIDE SYNTHASE"/>
    <property type="match status" value="1"/>
</dbReference>
<dbReference type="GO" id="GO:0046872">
    <property type="term" value="F:metal ion binding"/>
    <property type="evidence" value="ECO:0007669"/>
    <property type="project" value="UniProtKB-KW"/>
</dbReference>
<evidence type="ECO:0000256" key="1">
    <source>
        <dbReference type="ARBA" id="ARBA00001917"/>
    </source>
</evidence>
<evidence type="ECO:0000256" key="8">
    <source>
        <dbReference type="ARBA" id="ARBA00022490"/>
    </source>
</evidence>
<dbReference type="PANTHER" id="PTHR43410">
    <property type="entry name" value="NITRIC OXIDE SYNTHASE OXYGENASE"/>
    <property type="match status" value="1"/>
</dbReference>
<dbReference type="InterPro" id="IPR004030">
    <property type="entry name" value="NOS_N"/>
</dbReference>
<evidence type="ECO:0000256" key="3">
    <source>
        <dbReference type="ARBA" id="ARBA00001970"/>
    </source>
</evidence>
<keyword evidence="13" id="KW-0274">FAD</keyword>
<evidence type="ECO:0000256" key="5">
    <source>
        <dbReference type="ARBA" id="ARBA00004514"/>
    </source>
</evidence>
<evidence type="ECO:0000313" key="24">
    <source>
        <dbReference type="EMBL" id="KAF4086395.1"/>
    </source>
</evidence>
<accession>A0A7J6AUV8</accession>
<dbReference type="Pfam" id="PF02898">
    <property type="entry name" value="NO_synthase"/>
    <property type="match status" value="1"/>
</dbReference>
<dbReference type="GO" id="GO:0005829">
    <property type="term" value="C:cytosol"/>
    <property type="evidence" value="ECO:0007669"/>
    <property type="project" value="UniProtKB-SubCell"/>
</dbReference>
<evidence type="ECO:0000256" key="4">
    <source>
        <dbReference type="ARBA" id="ARBA00001974"/>
    </source>
</evidence>
<comment type="subcellular location">
    <subcellularLocation>
        <location evidence="5">Cytoplasm</location>
        <location evidence="5">Cytosol</location>
    </subcellularLocation>
</comment>
<sequence>MGKIIHDNMKELPMTQTKVMETRVSRCPMAAKMKNFQNGSSHQDTLYHRAVKNQLCKPKMCEGSIMNPKTLMRSSPVSPPSTNELLTQAIDFINQYYKSFKTSKIDEHLARVNEVANEIDATGSYQLTLQELAFGAKQAWRNAPRCIGRIQWSNLQVFDARKCRTSKEMFQFLCSHLKFATNGGNLRSAITVFPQRTDGQHDFRVWNSQLIRYAGYQMENGRIIGDPSNVEFTEICVQLGWTPKYGSFDVLPLILQANGEDPELFEIPPELILEVEMEH</sequence>
<keyword evidence="25" id="KW-1185">Reference proteome</keyword>
<evidence type="ECO:0000256" key="9">
    <source>
        <dbReference type="ARBA" id="ARBA00022617"/>
    </source>
</evidence>
<dbReference type="GO" id="GO:0004517">
    <property type="term" value="F:nitric-oxide synthase activity"/>
    <property type="evidence" value="ECO:0007669"/>
    <property type="project" value="UniProtKB-EC"/>
</dbReference>
<evidence type="ECO:0000256" key="20">
    <source>
        <dbReference type="ARBA" id="ARBA00049784"/>
    </source>
</evidence>
<evidence type="ECO:0000256" key="17">
    <source>
        <dbReference type="ARBA" id="ARBA00023004"/>
    </source>
</evidence>
<organism evidence="24 25">
    <name type="scientific">Ameiurus melas</name>
    <name type="common">Black bullhead</name>
    <name type="synonym">Silurus melas</name>
    <dbReference type="NCBI Taxonomy" id="219545"/>
    <lineage>
        <taxon>Eukaryota</taxon>
        <taxon>Metazoa</taxon>
        <taxon>Chordata</taxon>
        <taxon>Craniata</taxon>
        <taxon>Vertebrata</taxon>
        <taxon>Euteleostomi</taxon>
        <taxon>Actinopterygii</taxon>
        <taxon>Neopterygii</taxon>
        <taxon>Teleostei</taxon>
        <taxon>Ostariophysi</taxon>
        <taxon>Siluriformes</taxon>
        <taxon>Ictaluridae</taxon>
        <taxon>Ameiurus</taxon>
    </lineage>
</organism>
<evidence type="ECO:0000259" key="23">
    <source>
        <dbReference type="PROSITE" id="PS60001"/>
    </source>
</evidence>
<comment type="cofactor">
    <cofactor evidence="3">
        <name>heme b</name>
        <dbReference type="ChEBI" id="CHEBI:60344"/>
    </cofactor>
</comment>